<dbReference type="InterPro" id="IPR020846">
    <property type="entry name" value="MFS_dom"/>
</dbReference>
<evidence type="ECO:0000256" key="3">
    <source>
        <dbReference type="ARBA" id="ARBA00022989"/>
    </source>
</evidence>
<evidence type="ECO:0000256" key="2">
    <source>
        <dbReference type="ARBA" id="ARBA00022692"/>
    </source>
</evidence>
<dbReference type="PANTHER" id="PTHR23508:SF10">
    <property type="entry name" value="CARBOXYLIC ACID TRANSPORTER PROTEIN HOMOLOG"/>
    <property type="match status" value="1"/>
</dbReference>
<evidence type="ECO:0000313" key="8">
    <source>
        <dbReference type="Proteomes" id="UP000195607"/>
    </source>
</evidence>
<feature type="transmembrane region" description="Helical" evidence="5">
    <location>
        <begin position="151"/>
        <end position="172"/>
    </location>
</feature>
<feature type="domain" description="Major facilitator superfamily (MFS) profile" evidence="6">
    <location>
        <begin position="24"/>
        <end position="407"/>
    </location>
</feature>
<sequence>MKMRENHKLFLGYVTRSNVNEKLRIASILITFLLAAYSMYAITFVLIPLHLSFNVSLAFITVAVTLSWIGGGIGGFIFGYISDIFGKKNTVLITILMYSISTILIFFINNIYQLYVLMFFVGAGVNGENGISYVLISFLQKTRLRGTIGGFMQGLYALGALLGAITASTILPRYGTMAWRYVFLITGIVSLFSLISWLFIPDFSNDNFGKHRKLNVTEIFNRNVIKLTLFGSIFAFASFMFLIPLFSLAPTYLQDYGMGSYYIIYVGLVLASLVYGLSGYISDKIGRKRTVIYFSLMAIIFSALFLYVNYEFLGYFIPVSLVLIYMSSSFFAFYGVWISELYPPKMRGAGSNFTLLVARILGGGFGPLIVVLIPLKLGVSLGTILFIMAVVALISSIFIKKPSNQTSNVGVKI</sequence>
<feature type="transmembrane region" description="Helical" evidence="5">
    <location>
        <begin position="178"/>
        <end position="203"/>
    </location>
</feature>
<comment type="subcellular location">
    <subcellularLocation>
        <location evidence="1">Membrane</location>
        <topology evidence="1">Multi-pass membrane protein</topology>
    </subcellularLocation>
</comment>
<feature type="transmembrane region" description="Helical" evidence="5">
    <location>
        <begin position="114"/>
        <end position="139"/>
    </location>
</feature>
<dbReference type="GO" id="GO:0046943">
    <property type="term" value="F:carboxylic acid transmembrane transporter activity"/>
    <property type="evidence" value="ECO:0007669"/>
    <property type="project" value="TreeGrafter"/>
</dbReference>
<dbReference type="AlphaFoldDB" id="A0A1N5W221"/>
<accession>A0A1N5W221</accession>
<proteinExistence type="predicted"/>
<feature type="transmembrane region" description="Helical" evidence="5">
    <location>
        <begin position="379"/>
        <end position="399"/>
    </location>
</feature>
<evidence type="ECO:0000259" key="6">
    <source>
        <dbReference type="PROSITE" id="PS50850"/>
    </source>
</evidence>
<feature type="transmembrane region" description="Helical" evidence="5">
    <location>
        <begin position="55"/>
        <end position="78"/>
    </location>
</feature>
<dbReference type="EMBL" id="LT671858">
    <property type="protein sequence ID" value="SIM79039.1"/>
    <property type="molecule type" value="Genomic_DNA"/>
</dbReference>
<protein>
    <submittedName>
        <fullName evidence="7">AAHS family major facilitator superfamily permease</fullName>
    </submittedName>
</protein>
<evidence type="ECO:0000256" key="1">
    <source>
        <dbReference type="ARBA" id="ARBA00004141"/>
    </source>
</evidence>
<feature type="transmembrane region" description="Helical" evidence="5">
    <location>
        <begin position="25"/>
        <end position="49"/>
    </location>
</feature>
<evidence type="ECO:0000256" key="5">
    <source>
        <dbReference type="SAM" id="Phobius"/>
    </source>
</evidence>
<dbReference type="CDD" id="cd17316">
    <property type="entry name" value="MFS_SV2_like"/>
    <property type="match status" value="1"/>
</dbReference>
<feature type="transmembrane region" description="Helical" evidence="5">
    <location>
        <begin position="290"/>
        <end position="309"/>
    </location>
</feature>
<dbReference type="GeneID" id="41588855"/>
<gene>
    <name evidence="7" type="ORF">CSP5_1614</name>
</gene>
<dbReference type="InterPro" id="IPR036259">
    <property type="entry name" value="MFS_trans_sf"/>
</dbReference>
<feature type="transmembrane region" description="Helical" evidence="5">
    <location>
        <begin position="90"/>
        <end position="108"/>
    </location>
</feature>
<reference evidence="7 8" key="1">
    <citation type="submission" date="2016-04" db="EMBL/GenBank/DDBJ databases">
        <authorList>
            <person name="Evans L.H."/>
            <person name="Alamgir A."/>
            <person name="Owens N."/>
            <person name="Weber N.D."/>
            <person name="Virtaneva K."/>
            <person name="Barbian K."/>
            <person name="Babar A."/>
            <person name="Rosenke K."/>
        </authorList>
    </citation>
    <scope>NUCLEOTIDE SEQUENCE [LARGE SCALE GENOMIC DNA]</scope>
    <source>
        <strain evidence="8">S5(T) (JCM 30642 \VKM B-2941)</strain>
    </source>
</reference>
<keyword evidence="3 5" id="KW-1133">Transmembrane helix</keyword>
<dbReference type="Gene3D" id="1.20.1250.20">
    <property type="entry name" value="MFS general substrate transporter like domains"/>
    <property type="match status" value="2"/>
</dbReference>
<keyword evidence="2 5" id="KW-0812">Transmembrane</keyword>
<dbReference type="RefSeq" id="WP_197685802.1">
    <property type="nucleotide sequence ID" value="NZ_LT671858.1"/>
</dbReference>
<dbReference type="PROSITE" id="PS00216">
    <property type="entry name" value="SUGAR_TRANSPORT_1"/>
    <property type="match status" value="1"/>
</dbReference>
<dbReference type="SUPFAM" id="SSF103473">
    <property type="entry name" value="MFS general substrate transporter"/>
    <property type="match status" value="1"/>
</dbReference>
<feature type="transmembrane region" description="Helical" evidence="5">
    <location>
        <begin position="349"/>
        <end position="373"/>
    </location>
</feature>
<dbReference type="InterPro" id="IPR011701">
    <property type="entry name" value="MFS"/>
</dbReference>
<feature type="transmembrane region" description="Helical" evidence="5">
    <location>
        <begin position="259"/>
        <end position="278"/>
    </location>
</feature>
<dbReference type="Pfam" id="PF07690">
    <property type="entry name" value="MFS_1"/>
    <property type="match status" value="1"/>
</dbReference>
<name>A0A1N5W221_9ARCH</name>
<keyword evidence="4 5" id="KW-0472">Membrane</keyword>
<dbReference type="PANTHER" id="PTHR23508">
    <property type="entry name" value="CARBOXYLIC ACID TRANSPORTER PROTEIN HOMOLOG"/>
    <property type="match status" value="1"/>
</dbReference>
<evidence type="ECO:0000256" key="4">
    <source>
        <dbReference type="ARBA" id="ARBA00023136"/>
    </source>
</evidence>
<dbReference type="GO" id="GO:0005886">
    <property type="term" value="C:plasma membrane"/>
    <property type="evidence" value="ECO:0007669"/>
    <property type="project" value="TreeGrafter"/>
</dbReference>
<dbReference type="PROSITE" id="PS50850">
    <property type="entry name" value="MFS"/>
    <property type="match status" value="1"/>
</dbReference>
<dbReference type="Proteomes" id="UP000195607">
    <property type="component" value="Chromosome I"/>
</dbReference>
<feature type="transmembrane region" description="Helical" evidence="5">
    <location>
        <begin position="224"/>
        <end position="247"/>
    </location>
</feature>
<dbReference type="InterPro" id="IPR005829">
    <property type="entry name" value="Sugar_transporter_CS"/>
</dbReference>
<organism evidence="7 8">
    <name type="scientific">Cuniculiplasma divulgatum</name>
    <dbReference type="NCBI Taxonomy" id="1673428"/>
    <lineage>
        <taxon>Archaea</taxon>
        <taxon>Methanobacteriati</taxon>
        <taxon>Thermoplasmatota</taxon>
        <taxon>Thermoplasmata</taxon>
        <taxon>Thermoplasmatales</taxon>
        <taxon>Cuniculiplasmataceae</taxon>
        <taxon>Cuniculiplasma</taxon>
    </lineage>
</organism>
<feature type="transmembrane region" description="Helical" evidence="5">
    <location>
        <begin position="315"/>
        <end position="337"/>
    </location>
</feature>
<evidence type="ECO:0000313" key="7">
    <source>
        <dbReference type="EMBL" id="SIM79039.1"/>
    </source>
</evidence>